<feature type="compositionally biased region" description="Low complexity" evidence="12">
    <location>
        <begin position="79"/>
        <end position="114"/>
    </location>
</feature>
<feature type="domain" description="C2H2-type" evidence="13">
    <location>
        <begin position="429"/>
        <end position="456"/>
    </location>
</feature>
<keyword evidence="9" id="KW-0804">Transcription</keyword>
<evidence type="ECO:0000313" key="15">
    <source>
        <dbReference type="Proteomes" id="UP001211907"/>
    </source>
</evidence>
<dbReference type="PANTHER" id="PTHR14003:SF19">
    <property type="entry name" value="YY2 TRANSCRIPTION FACTOR"/>
    <property type="match status" value="1"/>
</dbReference>
<evidence type="ECO:0000256" key="3">
    <source>
        <dbReference type="ARBA" id="ARBA00022723"/>
    </source>
</evidence>
<evidence type="ECO:0000313" key="14">
    <source>
        <dbReference type="EMBL" id="KAJ3091544.1"/>
    </source>
</evidence>
<comment type="subcellular location">
    <subcellularLocation>
        <location evidence="1">Nucleus</location>
    </subcellularLocation>
</comment>
<feature type="region of interest" description="Disordered" evidence="12">
    <location>
        <begin position="460"/>
        <end position="483"/>
    </location>
</feature>
<comment type="similarity">
    <text evidence="2">Belongs to the krueppel C2H2-type zinc-finger protein family.</text>
</comment>
<evidence type="ECO:0000256" key="5">
    <source>
        <dbReference type="ARBA" id="ARBA00022771"/>
    </source>
</evidence>
<dbReference type="PROSITE" id="PS50157">
    <property type="entry name" value="ZINC_FINGER_C2H2_2"/>
    <property type="match status" value="4"/>
</dbReference>
<dbReference type="PROSITE" id="PS00028">
    <property type="entry name" value="ZINC_FINGER_C2H2_1"/>
    <property type="match status" value="3"/>
</dbReference>
<feature type="domain" description="C2H2-type" evidence="13">
    <location>
        <begin position="388"/>
        <end position="417"/>
    </location>
</feature>
<dbReference type="EMBL" id="JADGJH010003357">
    <property type="protein sequence ID" value="KAJ3091544.1"/>
    <property type="molecule type" value="Genomic_DNA"/>
</dbReference>
<keyword evidence="6" id="KW-0862">Zinc</keyword>
<dbReference type="SMART" id="SM00355">
    <property type="entry name" value="ZnF_C2H2"/>
    <property type="match status" value="4"/>
</dbReference>
<keyword evidence="5 11" id="KW-0863">Zinc-finger</keyword>
<dbReference type="SUPFAM" id="SSF57667">
    <property type="entry name" value="beta-beta-alpha zinc fingers"/>
    <property type="match status" value="2"/>
</dbReference>
<name>A0AAD5SQN3_9FUNG</name>
<evidence type="ECO:0000256" key="10">
    <source>
        <dbReference type="ARBA" id="ARBA00023242"/>
    </source>
</evidence>
<evidence type="ECO:0000256" key="7">
    <source>
        <dbReference type="ARBA" id="ARBA00023015"/>
    </source>
</evidence>
<feature type="region of interest" description="Disordered" evidence="12">
    <location>
        <begin position="248"/>
        <end position="298"/>
    </location>
</feature>
<dbReference type="FunFam" id="3.30.160.60:FF:000125">
    <property type="entry name" value="Putative zinc finger protein 143"/>
    <property type="match status" value="1"/>
</dbReference>
<keyword evidence="8" id="KW-0238">DNA-binding</keyword>
<evidence type="ECO:0000256" key="9">
    <source>
        <dbReference type="ARBA" id="ARBA00023163"/>
    </source>
</evidence>
<feature type="non-terminal residue" evidence="14">
    <location>
        <position position="483"/>
    </location>
</feature>
<dbReference type="GO" id="GO:0005667">
    <property type="term" value="C:transcription regulator complex"/>
    <property type="evidence" value="ECO:0007669"/>
    <property type="project" value="TreeGrafter"/>
</dbReference>
<dbReference type="Gene3D" id="3.30.160.60">
    <property type="entry name" value="Classic Zinc Finger"/>
    <property type="match status" value="3"/>
</dbReference>
<dbReference type="GO" id="GO:0000785">
    <property type="term" value="C:chromatin"/>
    <property type="evidence" value="ECO:0007669"/>
    <property type="project" value="TreeGrafter"/>
</dbReference>
<keyword evidence="7" id="KW-0805">Transcription regulation</keyword>
<dbReference type="GO" id="GO:0008270">
    <property type="term" value="F:zinc ion binding"/>
    <property type="evidence" value="ECO:0007669"/>
    <property type="project" value="UniProtKB-KW"/>
</dbReference>
<feature type="compositionally biased region" description="Polar residues" evidence="12">
    <location>
        <begin position="469"/>
        <end position="483"/>
    </location>
</feature>
<keyword evidence="3" id="KW-0479">Metal-binding</keyword>
<keyword evidence="10" id="KW-0539">Nucleus</keyword>
<organism evidence="14 15">
    <name type="scientific">Physocladia obscura</name>
    <dbReference type="NCBI Taxonomy" id="109957"/>
    <lineage>
        <taxon>Eukaryota</taxon>
        <taxon>Fungi</taxon>
        <taxon>Fungi incertae sedis</taxon>
        <taxon>Chytridiomycota</taxon>
        <taxon>Chytridiomycota incertae sedis</taxon>
        <taxon>Chytridiomycetes</taxon>
        <taxon>Chytridiales</taxon>
        <taxon>Chytriomycetaceae</taxon>
        <taxon>Physocladia</taxon>
    </lineage>
</organism>
<accession>A0AAD5SQN3</accession>
<sequence>MAMTMSGGSANSAMEEVLMSATATKALTAANKAESGESLSAEAHALTPTPAPAEDAESRPSLFDLIDVIEKDLEGGAIPHQHSPPHLSQQKHQQLQPQPHLQQPQQQLQQQHHQLSHVLPICHYPHPHPNLAHQHHPPLAYYSYTAPVSLPHQLPYLPSQPHHQQQLYQLHKHQHLHHPYFIRPPHPPLSSIQAQRSFILPDSASTAADSILKCSAITVFPADRRPPRKSKCEGETSLNHNNAKAAHLSGEEAIESEANSASQTSESVLSSISPPAKSSEIDPRTSQTQSPSPLPKLPLQSNIRAEQIQAQLQPLVVTSSKIEIKQYRRYKCEYPGCNKAFAASAGLRCHNLTHTGEKPFKCTLCSKAYTTNNRLKVHMRDHTNDKPYACDFPGCSYRTKQKCSLTPHRLSHLGAKEKHIAQMVQQRTMECKLCGKFYKNETSLDQHSWTEHRQAPVLGRVSIGGGESGSMSADVSENGSENG</sequence>
<evidence type="ECO:0000256" key="2">
    <source>
        <dbReference type="ARBA" id="ARBA00006991"/>
    </source>
</evidence>
<keyword evidence="4" id="KW-0677">Repeat</keyword>
<reference evidence="14" key="1">
    <citation type="submission" date="2020-05" db="EMBL/GenBank/DDBJ databases">
        <title>Phylogenomic resolution of chytrid fungi.</title>
        <authorList>
            <person name="Stajich J.E."/>
            <person name="Amses K."/>
            <person name="Simmons R."/>
            <person name="Seto K."/>
            <person name="Myers J."/>
            <person name="Bonds A."/>
            <person name="Quandt C.A."/>
            <person name="Barry K."/>
            <person name="Liu P."/>
            <person name="Grigoriev I."/>
            <person name="Longcore J.E."/>
            <person name="James T.Y."/>
        </authorList>
    </citation>
    <scope>NUCLEOTIDE SEQUENCE</scope>
    <source>
        <strain evidence="14">JEL0513</strain>
    </source>
</reference>
<dbReference type="GO" id="GO:0000981">
    <property type="term" value="F:DNA-binding transcription factor activity, RNA polymerase II-specific"/>
    <property type="evidence" value="ECO:0007669"/>
    <property type="project" value="TreeGrafter"/>
</dbReference>
<dbReference type="GO" id="GO:0031519">
    <property type="term" value="C:PcG protein complex"/>
    <property type="evidence" value="ECO:0007669"/>
    <property type="project" value="TreeGrafter"/>
</dbReference>
<feature type="compositionally biased region" description="Polar residues" evidence="12">
    <location>
        <begin position="263"/>
        <end position="273"/>
    </location>
</feature>
<dbReference type="FunFam" id="3.30.160.60:FF:001480">
    <property type="entry name" value="Si:cabz01071911.3"/>
    <property type="match status" value="1"/>
</dbReference>
<proteinExistence type="inferred from homology"/>
<evidence type="ECO:0000256" key="4">
    <source>
        <dbReference type="ARBA" id="ARBA00022737"/>
    </source>
</evidence>
<evidence type="ECO:0000256" key="6">
    <source>
        <dbReference type="ARBA" id="ARBA00022833"/>
    </source>
</evidence>
<dbReference type="InterPro" id="IPR036236">
    <property type="entry name" value="Znf_C2H2_sf"/>
</dbReference>
<keyword evidence="15" id="KW-1185">Reference proteome</keyword>
<evidence type="ECO:0000256" key="1">
    <source>
        <dbReference type="ARBA" id="ARBA00004123"/>
    </source>
</evidence>
<dbReference type="Proteomes" id="UP001211907">
    <property type="component" value="Unassembled WGS sequence"/>
</dbReference>
<feature type="compositionally biased region" description="Low complexity" evidence="12">
    <location>
        <begin position="285"/>
        <end position="298"/>
    </location>
</feature>
<gene>
    <name evidence="14" type="ORF">HK100_007150</name>
</gene>
<protein>
    <recommendedName>
        <fullName evidence="13">C2H2-type domain-containing protein</fullName>
    </recommendedName>
</protein>
<evidence type="ECO:0000256" key="8">
    <source>
        <dbReference type="ARBA" id="ARBA00023125"/>
    </source>
</evidence>
<dbReference type="PANTHER" id="PTHR14003">
    <property type="entry name" value="TRANSCRIPTIONAL REPRESSOR PROTEIN YY"/>
    <property type="match status" value="1"/>
</dbReference>
<feature type="region of interest" description="Disordered" evidence="12">
    <location>
        <begin position="76"/>
        <end position="114"/>
    </location>
</feature>
<dbReference type="AlphaFoldDB" id="A0AAD5SQN3"/>
<dbReference type="InterPro" id="IPR013087">
    <property type="entry name" value="Znf_C2H2_type"/>
</dbReference>
<dbReference type="GO" id="GO:0000978">
    <property type="term" value="F:RNA polymerase II cis-regulatory region sequence-specific DNA binding"/>
    <property type="evidence" value="ECO:0007669"/>
    <property type="project" value="TreeGrafter"/>
</dbReference>
<feature type="region of interest" description="Disordered" evidence="12">
    <location>
        <begin position="29"/>
        <end position="59"/>
    </location>
</feature>
<evidence type="ECO:0000259" key="13">
    <source>
        <dbReference type="PROSITE" id="PS50157"/>
    </source>
</evidence>
<feature type="domain" description="C2H2-type" evidence="13">
    <location>
        <begin position="330"/>
        <end position="359"/>
    </location>
</feature>
<comment type="caution">
    <text evidence="14">The sequence shown here is derived from an EMBL/GenBank/DDBJ whole genome shotgun (WGS) entry which is preliminary data.</text>
</comment>
<evidence type="ECO:0000256" key="11">
    <source>
        <dbReference type="PROSITE-ProRule" id="PRU00042"/>
    </source>
</evidence>
<feature type="domain" description="C2H2-type" evidence="13">
    <location>
        <begin position="360"/>
        <end position="387"/>
    </location>
</feature>
<evidence type="ECO:0000256" key="12">
    <source>
        <dbReference type="SAM" id="MobiDB-lite"/>
    </source>
</evidence>